<keyword evidence="3 12" id="KW-0732">Signal</keyword>
<evidence type="ECO:0000256" key="7">
    <source>
        <dbReference type="ARBA" id="ARBA00023170"/>
    </source>
</evidence>
<evidence type="ECO:0000256" key="2">
    <source>
        <dbReference type="ARBA" id="ARBA00022692"/>
    </source>
</evidence>
<reference evidence="14" key="3">
    <citation type="submission" date="2025-09" db="UniProtKB">
        <authorList>
            <consortium name="Ensembl"/>
        </authorList>
    </citation>
    <scope>IDENTIFICATION</scope>
</reference>
<evidence type="ECO:0000256" key="5">
    <source>
        <dbReference type="ARBA" id="ARBA00023136"/>
    </source>
</evidence>
<dbReference type="GO" id="GO:0005540">
    <property type="term" value="F:hyaluronic acid binding"/>
    <property type="evidence" value="ECO:0007669"/>
    <property type="project" value="InterPro"/>
</dbReference>
<evidence type="ECO:0000256" key="10">
    <source>
        <dbReference type="SAM" id="MobiDB-lite"/>
    </source>
</evidence>
<dbReference type="GO" id="GO:0004888">
    <property type="term" value="F:transmembrane signaling receptor activity"/>
    <property type="evidence" value="ECO:0007669"/>
    <property type="project" value="TreeGrafter"/>
</dbReference>
<dbReference type="SUPFAM" id="SSF56436">
    <property type="entry name" value="C-type lectin-like"/>
    <property type="match status" value="1"/>
</dbReference>
<evidence type="ECO:0000256" key="9">
    <source>
        <dbReference type="PROSITE-ProRule" id="PRU00323"/>
    </source>
</evidence>
<dbReference type="PRINTS" id="PR01265">
    <property type="entry name" value="LINKMODULE"/>
</dbReference>
<reference evidence="14" key="2">
    <citation type="submission" date="2025-08" db="UniProtKB">
        <authorList>
            <consortium name="Ensembl"/>
        </authorList>
    </citation>
    <scope>IDENTIFICATION</scope>
</reference>
<evidence type="ECO:0000313" key="14">
    <source>
        <dbReference type="Ensembl" id="ENSPNAP00000045648.1"/>
    </source>
</evidence>
<keyword evidence="8" id="KW-0325">Glycoprotein</keyword>
<comment type="subcellular location">
    <subcellularLocation>
        <location evidence="1">Membrane</location>
        <topology evidence="1">Single-pass membrane protein</topology>
    </subcellularLocation>
</comment>
<dbReference type="CTD" id="560618"/>
<dbReference type="InterPro" id="IPR000538">
    <property type="entry name" value="Link_dom"/>
</dbReference>
<accession>A0AAR2J0X1</accession>
<dbReference type="PROSITE" id="PS50963">
    <property type="entry name" value="LINK_2"/>
    <property type="match status" value="1"/>
</dbReference>
<evidence type="ECO:0000256" key="6">
    <source>
        <dbReference type="ARBA" id="ARBA00023157"/>
    </source>
</evidence>
<dbReference type="AlphaFoldDB" id="A0AAR2J0X1"/>
<proteinExistence type="predicted"/>
<feature type="disulfide bond" evidence="9">
    <location>
        <begin position="82"/>
        <end position="103"/>
    </location>
</feature>
<keyword evidence="7" id="KW-0675">Receptor</keyword>
<keyword evidence="2 11" id="KW-0812">Transmembrane</keyword>
<reference evidence="14 15" key="1">
    <citation type="submission" date="2020-10" db="EMBL/GenBank/DDBJ databases">
        <title>Pygocentrus nattereri (red-bellied piranha) genome, fPygNat1, primary haplotype.</title>
        <authorList>
            <person name="Myers G."/>
            <person name="Meyer A."/>
            <person name="Karagic N."/>
            <person name="Pippel M."/>
            <person name="Winkler S."/>
            <person name="Tracey A."/>
            <person name="Wood J."/>
            <person name="Formenti G."/>
            <person name="Howe K."/>
            <person name="Fedrigo O."/>
            <person name="Jarvis E.D."/>
        </authorList>
    </citation>
    <scope>NUCLEOTIDE SEQUENCE [LARGE SCALE GENOMIC DNA]</scope>
</reference>
<protein>
    <recommendedName>
        <fullName evidence="13">Link domain-containing protein</fullName>
    </recommendedName>
</protein>
<dbReference type="Ensembl" id="ENSPNAT00000042013.1">
    <property type="protein sequence ID" value="ENSPNAP00000045648.1"/>
    <property type="gene ID" value="ENSPNAG00000036885.1"/>
</dbReference>
<dbReference type="Gene3D" id="3.10.100.10">
    <property type="entry name" value="Mannose-Binding Protein A, subunit A"/>
    <property type="match status" value="1"/>
</dbReference>
<evidence type="ECO:0000313" key="15">
    <source>
        <dbReference type="Proteomes" id="UP001501920"/>
    </source>
</evidence>
<feature type="domain" description="Link" evidence="13">
    <location>
        <begin position="37"/>
        <end position="127"/>
    </location>
</feature>
<evidence type="ECO:0000259" key="13">
    <source>
        <dbReference type="PROSITE" id="PS50963"/>
    </source>
</evidence>
<keyword evidence="4 11" id="KW-1133">Transmembrane helix</keyword>
<feature type="region of interest" description="Disordered" evidence="10">
    <location>
        <begin position="259"/>
        <end position="301"/>
    </location>
</feature>
<dbReference type="Pfam" id="PF00193">
    <property type="entry name" value="Xlink"/>
    <property type="match status" value="1"/>
</dbReference>
<evidence type="ECO:0000256" key="8">
    <source>
        <dbReference type="ARBA" id="ARBA00023180"/>
    </source>
</evidence>
<dbReference type="SMART" id="SM00445">
    <property type="entry name" value="LINK"/>
    <property type="match status" value="1"/>
</dbReference>
<dbReference type="GO" id="GO:0007155">
    <property type="term" value="P:cell adhesion"/>
    <property type="evidence" value="ECO:0007669"/>
    <property type="project" value="InterPro"/>
</dbReference>
<dbReference type="PANTHER" id="PTHR10225">
    <property type="entry name" value="HYALURONAN RECEPTOR"/>
    <property type="match status" value="1"/>
</dbReference>
<keyword evidence="5 11" id="KW-0472">Membrane</keyword>
<organism evidence="14 15">
    <name type="scientific">Pygocentrus nattereri</name>
    <name type="common">Red-bellied piranha</name>
    <dbReference type="NCBI Taxonomy" id="42514"/>
    <lineage>
        <taxon>Eukaryota</taxon>
        <taxon>Metazoa</taxon>
        <taxon>Chordata</taxon>
        <taxon>Craniata</taxon>
        <taxon>Vertebrata</taxon>
        <taxon>Euteleostomi</taxon>
        <taxon>Actinopterygii</taxon>
        <taxon>Neopterygii</taxon>
        <taxon>Teleostei</taxon>
        <taxon>Ostariophysi</taxon>
        <taxon>Characiformes</taxon>
        <taxon>Characoidei</taxon>
        <taxon>Pygocentrus</taxon>
    </lineage>
</organism>
<dbReference type="PROSITE" id="PS01241">
    <property type="entry name" value="LINK_1"/>
    <property type="match status" value="1"/>
</dbReference>
<name>A0AAR2J0X1_PYGNA</name>
<evidence type="ECO:0000256" key="12">
    <source>
        <dbReference type="SAM" id="SignalP"/>
    </source>
</evidence>
<dbReference type="InterPro" id="IPR016187">
    <property type="entry name" value="CTDL_fold"/>
</dbReference>
<feature type="transmembrane region" description="Helical" evidence="11">
    <location>
        <begin position="214"/>
        <end position="234"/>
    </location>
</feature>
<sequence length="301" mass="32672">MAKVKMLALLLANFISSAVLIDISKLTVFPKHGSILGVFHASFPGSYAFNASAARDVCEQLGVTIADKAQVLRASTRGFETCRFGWIDEQIAVVPRIQAKDTCGKGKVGVIPWRTTLSTKFDVYCFNSTDFEAQAQATTTQVHKTTSGTPAPHMSKGGVHLQQVKTTQSASSTSSSDLHQTFFVSSRALIYPEDKEKAQAFGGTNPNIGVVPTALLITTIFTFLLAAMVAVWYFKMNRSCAGLCDGEQQKECIETEVWDEHSTKDVKESRTELENKDADDVSVTMNCDNDGDNESESGATS</sequence>
<dbReference type="GeneTree" id="ENSGT00530000063822"/>
<evidence type="ECO:0000256" key="11">
    <source>
        <dbReference type="SAM" id="Phobius"/>
    </source>
</evidence>
<feature type="signal peptide" evidence="12">
    <location>
        <begin position="1"/>
        <end position="18"/>
    </location>
</feature>
<feature type="chain" id="PRO_5043860048" description="Link domain-containing protein" evidence="12">
    <location>
        <begin position="19"/>
        <end position="301"/>
    </location>
</feature>
<dbReference type="InterPro" id="IPR016186">
    <property type="entry name" value="C-type_lectin-like/link_sf"/>
</dbReference>
<dbReference type="Proteomes" id="UP001501920">
    <property type="component" value="Chromosome 15"/>
</dbReference>
<evidence type="ECO:0000256" key="4">
    <source>
        <dbReference type="ARBA" id="ARBA00022989"/>
    </source>
</evidence>
<evidence type="ECO:0000256" key="1">
    <source>
        <dbReference type="ARBA" id="ARBA00004167"/>
    </source>
</evidence>
<dbReference type="PANTHER" id="PTHR10225:SF2">
    <property type="entry name" value="LYMPHATIC VESSEL ENDOTHELIAL HYALURONIC ACID RECEPTOR 1"/>
    <property type="match status" value="1"/>
</dbReference>
<evidence type="ECO:0000256" key="3">
    <source>
        <dbReference type="ARBA" id="ARBA00022729"/>
    </source>
</evidence>
<dbReference type="RefSeq" id="XP_017562765.1">
    <property type="nucleotide sequence ID" value="XM_017707276.2"/>
</dbReference>
<dbReference type="GO" id="GO:0005886">
    <property type="term" value="C:plasma membrane"/>
    <property type="evidence" value="ECO:0007669"/>
    <property type="project" value="TreeGrafter"/>
</dbReference>
<feature type="compositionally biased region" description="Basic and acidic residues" evidence="10">
    <location>
        <begin position="259"/>
        <end position="279"/>
    </location>
</feature>
<keyword evidence="15" id="KW-1185">Reference proteome</keyword>
<dbReference type="InterPro" id="IPR043210">
    <property type="entry name" value="CD44_antigen-like"/>
</dbReference>
<keyword evidence="6 9" id="KW-1015">Disulfide bond</keyword>
<dbReference type="GeneID" id="108433032"/>
<comment type="caution">
    <text evidence="9">Lacks conserved residue(s) required for the propagation of feature annotation.</text>
</comment>